<dbReference type="InterPro" id="IPR000524">
    <property type="entry name" value="Tscrpt_reg_HTH_GntR"/>
</dbReference>
<proteinExistence type="predicted"/>
<dbReference type="GO" id="GO:0003700">
    <property type="term" value="F:DNA-binding transcription factor activity"/>
    <property type="evidence" value="ECO:0007669"/>
    <property type="project" value="InterPro"/>
</dbReference>
<evidence type="ECO:0000256" key="1">
    <source>
        <dbReference type="ARBA" id="ARBA00022898"/>
    </source>
</evidence>
<dbReference type="SUPFAM" id="SSF46785">
    <property type="entry name" value="Winged helix' DNA-binding domain"/>
    <property type="match status" value="1"/>
</dbReference>
<feature type="domain" description="HTH gntR-type" evidence="5">
    <location>
        <begin position="18"/>
        <end position="53"/>
    </location>
</feature>
<evidence type="ECO:0000256" key="2">
    <source>
        <dbReference type="ARBA" id="ARBA00023015"/>
    </source>
</evidence>
<organism evidence="6 7">
    <name type="scientific">Ewingella americana</name>
    <dbReference type="NCBI Taxonomy" id="41202"/>
    <lineage>
        <taxon>Bacteria</taxon>
        <taxon>Pseudomonadati</taxon>
        <taxon>Pseudomonadota</taxon>
        <taxon>Gammaproteobacteria</taxon>
        <taxon>Enterobacterales</taxon>
        <taxon>Yersiniaceae</taxon>
        <taxon>Ewingella</taxon>
    </lineage>
</organism>
<dbReference type="InterPro" id="IPR051446">
    <property type="entry name" value="HTH_trans_reg/aminotransferase"/>
</dbReference>
<sequence>MSAFSASFQLDPQLSAPLYRQIYQRFKQAIMQNQLQAGERVPSARSLASELGVAALRWITPMDC</sequence>
<dbReference type="InterPro" id="IPR036388">
    <property type="entry name" value="WH-like_DNA-bd_sf"/>
</dbReference>
<dbReference type="PANTHER" id="PTHR46577">
    <property type="entry name" value="HTH-TYPE TRANSCRIPTIONAL REGULATORY PROTEIN GABR"/>
    <property type="match status" value="1"/>
</dbReference>
<keyword evidence="2" id="KW-0805">Transcription regulation</keyword>
<name>A0A377N8F3_9GAMM</name>
<dbReference type="Gene3D" id="1.10.10.10">
    <property type="entry name" value="Winged helix-like DNA-binding domain superfamily/Winged helix DNA-binding domain"/>
    <property type="match status" value="1"/>
</dbReference>
<evidence type="ECO:0000259" key="5">
    <source>
        <dbReference type="Pfam" id="PF00392"/>
    </source>
</evidence>
<keyword evidence="1" id="KW-0663">Pyridoxal phosphate</keyword>
<evidence type="ECO:0000256" key="3">
    <source>
        <dbReference type="ARBA" id="ARBA00023125"/>
    </source>
</evidence>
<keyword evidence="4" id="KW-0804">Transcription</keyword>
<keyword evidence="3" id="KW-0238">DNA-binding</keyword>
<dbReference type="Proteomes" id="UP000254304">
    <property type="component" value="Unassembled WGS sequence"/>
</dbReference>
<dbReference type="AlphaFoldDB" id="A0A377N8F3"/>
<accession>A0A377N8F3</accession>
<evidence type="ECO:0000313" key="6">
    <source>
        <dbReference type="EMBL" id="STQ43283.1"/>
    </source>
</evidence>
<protein>
    <submittedName>
        <fullName evidence="6">Bacterial regulatory proteins, gntR family</fullName>
    </submittedName>
</protein>
<reference evidence="6 7" key="1">
    <citation type="submission" date="2018-06" db="EMBL/GenBank/DDBJ databases">
        <authorList>
            <consortium name="Pathogen Informatics"/>
            <person name="Doyle S."/>
        </authorList>
    </citation>
    <scope>NUCLEOTIDE SEQUENCE [LARGE SCALE GENOMIC DNA]</scope>
    <source>
        <strain evidence="6 7">NCTC12157</strain>
    </source>
</reference>
<dbReference type="InterPro" id="IPR036390">
    <property type="entry name" value="WH_DNA-bd_sf"/>
</dbReference>
<evidence type="ECO:0000313" key="7">
    <source>
        <dbReference type="Proteomes" id="UP000254304"/>
    </source>
</evidence>
<gene>
    <name evidence="6" type="ORF">NCTC12157_00968</name>
</gene>
<dbReference type="GO" id="GO:0003677">
    <property type="term" value="F:DNA binding"/>
    <property type="evidence" value="ECO:0007669"/>
    <property type="project" value="UniProtKB-KW"/>
</dbReference>
<dbReference type="PANTHER" id="PTHR46577:SF1">
    <property type="entry name" value="HTH-TYPE TRANSCRIPTIONAL REGULATORY PROTEIN GABR"/>
    <property type="match status" value="1"/>
</dbReference>
<dbReference type="EMBL" id="UGGO01000001">
    <property type="protein sequence ID" value="STQ43283.1"/>
    <property type="molecule type" value="Genomic_DNA"/>
</dbReference>
<dbReference type="Pfam" id="PF00392">
    <property type="entry name" value="GntR"/>
    <property type="match status" value="1"/>
</dbReference>
<evidence type="ECO:0000256" key="4">
    <source>
        <dbReference type="ARBA" id="ARBA00023163"/>
    </source>
</evidence>